<sequence>MSFARHIALMLMVVLVLPWGAALRLAEARGAGEVATVQAVAVSHQQSTVARASGVTHKCRTATLPGAPCFHATLPDETDISTPEGQRGLIRPDSARIAARPTDAPDTGPPRFV</sequence>
<dbReference type="OrthoDB" id="7727842at2"/>
<proteinExistence type="predicted"/>
<feature type="region of interest" description="Disordered" evidence="1">
    <location>
        <begin position="74"/>
        <end position="113"/>
    </location>
</feature>
<gene>
    <name evidence="2" type="ORF">RB2654_02444</name>
</gene>
<protein>
    <submittedName>
        <fullName evidence="2">Uncharacterized protein</fullName>
    </submittedName>
</protein>
<name>A3VDE7_9RHOB</name>
<comment type="caution">
    <text evidence="2">The sequence shown here is derived from an EMBL/GenBank/DDBJ whole genome shotgun (WGS) entry which is preliminary data.</text>
</comment>
<dbReference type="RefSeq" id="WP_008328387.1">
    <property type="nucleotide sequence ID" value="NZ_CH902578.1"/>
</dbReference>
<evidence type="ECO:0000313" key="2">
    <source>
        <dbReference type="EMBL" id="EAQ13536.1"/>
    </source>
</evidence>
<dbReference type="Proteomes" id="UP000002931">
    <property type="component" value="Unassembled WGS sequence"/>
</dbReference>
<reference evidence="2 3" key="1">
    <citation type="journal article" date="2010" name="J. Bacteriol.">
        <title>Genome sequences of Pelagibaca bermudensis HTCC2601T and Maritimibacter alkaliphilus HTCC2654T, the type strains of two marine Roseobacter genera.</title>
        <authorList>
            <person name="Thrash J.C."/>
            <person name="Cho J.C."/>
            <person name="Ferriera S."/>
            <person name="Johnson J."/>
            <person name="Vergin K.L."/>
            <person name="Giovannoni S.J."/>
        </authorList>
    </citation>
    <scope>NUCLEOTIDE SEQUENCE [LARGE SCALE GENOMIC DNA]</scope>
    <source>
        <strain evidence="2 3">HTCC2654</strain>
    </source>
</reference>
<evidence type="ECO:0000313" key="3">
    <source>
        <dbReference type="Proteomes" id="UP000002931"/>
    </source>
</evidence>
<dbReference type="HOGENOM" id="CLU_2130472_0_0_5"/>
<evidence type="ECO:0000256" key="1">
    <source>
        <dbReference type="SAM" id="MobiDB-lite"/>
    </source>
</evidence>
<dbReference type="STRING" id="314271.RB2654_02444"/>
<dbReference type="EMBL" id="AAMT01000004">
    <property type="protein sequence ID" value="EAQ13536.1"/>
    <property type="molecule type" value="Genomic_DNA"/>
</dbReference>
<organism evidence="2 3">
    <name type="scientific">Maritimibacter alkaliphilus HTCC2654</name>
    <dbReference type="NCBI Taxonomy" id="314271"/>
    <lineage>
        <taxon>Bacteria</taxon>
        <taxon>Pseudomonadati</taxon>
        <taxon>Pseudomonadota</taxon>
        <taxon>Alphaproteobacteria</taxon>
        <taxon>Rhodobacterales</taxon>
        <taxon>Roseobacteraceae</taxon>
        <taxon>Maritimibacter</taxon>
    </lineage>
</organism>
<dbReference type="AlphaFoldDB" id="A3VDE7"/>
<keyword evidence="3" id="KW-1185">Reference proteome</keyword>
<accession>A3VDE7</accession>